<dbReference type="InterPro" id="IPR009003">
    <property type="entry name" value="Peptidase_S1_PA"/>
</dbReference>
<reference evidence="9 10" key="1">
    <citation type="journal article" date="2007" name="Nature">
        <title>Evolution of genes and genomes on the Drosophila phylogeny.</title>
        <authorList>
            <consortium name="Drosophila 12 Genomes Consortium"/>
            <person name="Clark A.G."/>
            <person name="Eisen M.B."/>
            <person name="Smith D.R."/>
            <person name="Bergman C.M."/>
            <person name="Oliver B."/>
            <person name="Markow T.A."/>
            <person name="Kaufman T.C."/>
            <person name="Kellis M."/>
            <person name="Gelbart W."/>
            <person name="Iyer V.N."/>
            <person name="Pollard D.A."/>
            <person name="Sackton T.B."/>
            <person name="Larracuente A.M."/>
            <person name="Singh N.D."/>
            <person name="Abad J.P."/>
            <person name="Abt D.N."/>
            <person name="Adryan B."/>
            <person name="Aguade M."/>
            <person name="Akashi H."/>
            <person name="Anderson W.W."/>
            <person name="Aquadro C.F."/>
            <person name="Ardell D.H."/>
            <person name="Arguello R."/>
            <person name="Artieri C.G."/>
            <person name="Barbash D.A."/>
            <person name="Barker D."/>
            <person name="Barsanti P."/>
            <person name="Batterham P."/>
            <person name="Batzoglou S."/>
            <person name="Begun D."/>
            <person name="Bhutkar A."/>
            <person name="Blanco E."/>
            <person name="Bosak S.A."/>
            <person name="Bradley R.K."/>
            <person name="Brand A.D."/>
            <person name="Brent M.R."/>
            <person name="Brooks A.N."/>
            <person name="Brown R.H."/>
            <person name="Butlin R.K."/>
            <person name="Caggese C."/>
            <person name="Calvi B.R."/>
            <person name="Bernardo de Carvalho A."/>
            <person name="Caspi A."/>
            <person name="Castrezana S."/>
            <person name="Celniker S.E."/>
            <person name="Chang J.L."/>
            <person name="Chapple C."/>
            <person name="Chatterji S."/>
            <person name="Chinwalla A."/>
            <person name="Civetta A."/>
            <person name="Clifton S.W."/>
            <person name="Comeron J.M."/>
            <person name="Costello J.C."/>
            <person name="Coyne J.A."/>
            <person name="Daub J."/>
            <person name="David R.G."/>
            <person name="Delcher A.L."/>
            <person name="Delehaunty K."/>
            <person name="Do C.B."/>
            <person name="Ebling H."/>
            <person name="Edwards K."/>
            <person name="Eickbush T."/>
            <person name="Evans J.D."/>
            <person name="Filipski A."/>
            <person name="Findeiss S."/>
            <person name="Freyhult E."/>
            <person name="Fulton L."/>
            <person name="Fulton R."/>
            <person name="Garcia A.C."/>
            <person name="Gardiner A."/>
            <person name="Garfield D.A."/>
            <person name="Garvin B.E."/>
            <person name="Gibson G."/>
            <person name="Gilbert D."/>
            <person name="Gnerre S."/>
            <person name="Godfrey J."/>
            <person name="Good R."/>
            <person name="Gotea V."/>
            <person name="Gravely B."/>
            <person name="Greenberg A.J."/>
            <person name="Griffiths-Jones S."/>
            <person name="Gross S."/>
            <person name="Guigo R."/>
            <person name="Gustafson E.A."/>
            <person name="Haerty W."/>
            <person name="Hahn M.W."/>
            <person name="Halligan D.L."/>
            <person name="Halpern A.L."/>
            <person name="Halter G.M."/>
            <person name="Han M.V."/>
            <person name="Heger A."/>
            <person name="Hillier L."/>
            <person name="Hinrichs A.S."/>
            <person name="Holmes I."/>
            <person name="Hoskins R.A."/>
            <person name="Hubisz M.J."/>
            <person name="Hultmark D."/>
            <person name="Huntley M.A."/>
            <person name="Jaffe D.B."/>
            <person name="Jagadeeshan S."/>
            <person name="Jeck W.R."/>
            <person name="Johnson J."/>
            <person name="Jones C.D."/>
            <person name="Jordan W.C."/>
            <person name="Karpen G.H."/>
            <person name="Kataoka E."/>
            <person name="Keightley P.D."/>
            <person name="Kheradpour P."/>
            <person name="Kirkness E.F."/>
            <person name="Koerich L.B."/>
            <person name="Kristiansen K."/>
            <person name="Kudrna D."/>
            <person name="Kulathinal R.J."/>
            <person name="Kumar S."/>
            <person name="Kwok R."/>
            <person name="Lander E."/>
            <person name="Langley C.H."/>
            <person name="Lapoint R."/>
            <person name="Lazzaro B.P."/>
            <person name="Lee S.J."/>
            <person name="Levesque L."/>
            <person name="Li R."/>
            <person name="Lin C.F."/>
            <person name="Lin M.F."/>
            <person name="Lindblad-Toh K."/>
            <person name="Llopart A."/>
            <person name="Long M."/>
            <person name="Low L."/>
            <person name="Lozovsky E."/>
            <person name="Lu J."/>
            <person name="Luo M."/>
            <person name="Machado C.A."/>
            <person name="Makalowski W."/>
            <person name="Marzo M."/>
            <person name="Matsuda M."/>
            <person name="Matzkin L."/>
            <person name="McAllister B."/>
            <person name="McBride C.S."/>
            <person name="McKernan B."/>
            <person name="McKernan K."/>
            <person name="Mendez-Lago M."/>
            <person name="Minx P."/>
            <person name="Mollenhauer M.U."/>
            <person name="Montooth K."/>
            <person name="Mount S.M."/>
            <person name="Mu X."/>
            <person name="Myers E."/>
            <person name="Negre B."/>
            <person name="Newfeld S."/>
            <person name="Nielsen R."/>
            <person name="Noor M.A."/>
            <person name="O'Grady P."/>
            <person name="Pachter L."/>
            <person name="Papaceit M."/>
            <person name="Parisi M.J."/>
            <person name="Parisi M."/>
            <person name="Parts L."/>
            <person name="Pedersen J.S."/>
            <person name="Pesole G."/>
            <person name="Phillippy A.M."/>
            <person name="Ponting C.P."/>
            <person name="Pop M."/>
            <person name="Porcelli D."/>
            <person name="Powell J.R."/>
            <person name="Prohaska S."/>
            <person name="Pruitt K."/>
            <person name="Puig M."/>
            <person name="Quesneville H."/>
            <person name="Ram K.R."/>
            <person name="Rand D."/>
            <person name="Rasmussen M.D."/>
            <person name="Reed L.K."/>
            <person name="Reenan R."/>
            <person name="Reily A."/>
            <person name="Remington K.A."/>
            <person name="Rieger T.T."/>
            <person name="Ritchie M.G."/>
            <person name="Robin C."/>
            <person name="Rogers Y.H."/>
            <person name="Rohde C."/>
            <person name="Rozas J."/>
            <person name="Rubenfield M.J."/>
            <person name="Ruiz A."/>
            <person name="Russo S."/>
            <person name="Salzberg S.L."/>
            <person name="Sanchez-Gracia A."/>
            <person name="Saranga D.J."/>
            <person name="Sato H."/>
            <person name="Schaeffer S.W."/>
            <person name="Schatz M.C."/>
            <person name="Schlenke T."/>
            <person name="Schwartz R."/>
            <person name="Segarra C."/>
            <person name="Singh R.S."/>
            <person name="Sirot L."/>
            <person name="Sirota M."/>
            <person name="Sisneros N.B."/>
            <person name="Smith C.D."/>
            <person name="Smith T.F."/>
            <person name="Spieth J."/>
            <person name="Stage D.E."/>
            <person name="Stark A."/>
            <person name="Stephan W."/>
            <person name="Strausberg R.L."/>
            <person name="Strempel S."/>
            <person name="Sturgill D."/>
            <person name="Sutton G."/>
            <person name="Sutton G.G."/>
            <person name="Tao W."/>
            <person name="Teichmann S."/>
            <person name="Tobari Y.N."/>
            <person name="Tomimura Y."/>
            <person name="Tsolas J.M."/>
            <person name="Valente V.L."/>
            <person name="Venter E."/>
            <person name="Venter J.C."/>
            <person name="Vicario S."/>
            <person name="Vieira F.G."/>
            <person name="Vilella A.J."/>
            <person name="Villasante A."/>
            <person name="Walenz B."/>
            <person name="Wang J."/>
            <person name="Wasserman M."/>
            <person name="Watts T."/>
            <person name="Wilson D."/>
            <person name="Wilson R.K."/>
            <person name="Wing R.A."/>
            <person name="Wolfner M.F."/>
            <person name="Wong A."/>
            <person name="Wong G.K."/>
            <person name="Wu C.I."/>
            <person name="Wu G."/>
            <person name="Yamamoto D."/>
            <person name="Yang H.P."/>
            <person name="Yang S.P."/>
            <person name="Yorke J.A."/>
            <person name="Yoshida K."/>
            <person name="Zdobnov E."/>
            <person name="Zhang P."/>
            <person name="Zhang Y."/>
            <person name="Zimin A.V."/>
            <person name="Baldwin J."/>
            <person name="Abdouelleil A."/>
            <person name="Abdulkadir J."/>
            <person name="Abebe A."/>
            <person name="Abera B."/>
            <person name="Abreu J."/>
            <person name="Acer S.C."/>
            <person name="Aftuck L."/>
            <person name="Alexander A."/>
            <person name="An P."/>
            <person name="Anderson E."/>
            <person name="Anderson S."/>
            <person name="Arachi H."/>
            <person name="Azer M."/>
            <person name="Bachantsang P."/>
            <person name="Barry A."/>
            <person name="Bayul T."/>
            <person name="Berlin A."/>
            <person name="Bessette D."/>
            <person name="Bloom T."/>
            <person name="Blye J."/>
            <person name="Boguslavskiy L."/>
            <person name="Bonnet C."/>
            <person name="Boukhgalter B."/>
            <person name="Bourzgui I."/>
            <person name="Brown A."/>
            <person name="Cahill P."/>
            <person name="Channer S."/>
            <person name="Cheshatsang Y."/>
            <person name="Chuda L."/>
            <person name="Citroen M."/>
            <person name="Collymore A."/>
            <person name="Cooke P."/>
            <person name="Costello M."/>
            <person name="D'Aco K."/>
            <person name="Daza R."/>
            <person name="De Haan G."/>
            <person name="DeGray S."/>
            <person name="DeMaso C."/>
            <person name="Dhargay N."/>
            <person name="Dooley K."/>
            <person name="Dooley E."/>
            <person name="Doricent M."/>
            <person name="Dorje P."/>
            <person name="Dorjee K."/>
            <person name="Dupes A."/>
            <person name="Elong R."/>
            <person name="Falk J."/>
            <person name="Farina A."/>
            <person name="Faro S."/>
            <person name="Ferguson D."/>
            <person name="Fisher S."/>
            <person name="Foley C.D."/>
            <person name="Franke A."/>
            <person name="Friedrich D."/>
            <person name="Gadbois L."/>
            <person name="Gearin G."/>
            <person name="Gearin C.R."/>
            <person name="Giannoukos G."/>
            <person name="Goode T."/>
            <person name="Graham J."/>
            <person name="Grandbois E."/>
            <person name="Grewal S."/>
            <person name="Gyaltsen K."/>
            <person name="Hafez N."/>
            <person name="Hagos B."/>
            <person name="Hall J."/>
            <person name="Henson C."/>
            <person name="Hollinger A."/>
            <person name="Honan T."/>
            <person name="Huard M.D."/>
            <person name="Hughes L."/>
            <person name="Hurhula B."/>
            <person name="Husby M.E."/>
            <person name="Kamat A."/>
            <person name="Kanga B."/>
            <person name="Kashin S."/>
            <person name="Khazanovich D."/>
            <person name="Kisner P."/>
            <person name="Lance K."/>
            <person name="Lara M."/>
            <person name="Lee W."/>
            <person name="Lennon N."/>
            <person name="Letendre F."/>
            <person name="LeVine R."/>
            <person name="Lipovsky A."/>
            <person name="Liu X."/>
            <person name="Liu J."/>
            <person name="Liu S."/>
            <person name="Lokyitsang T."/>
            <person name="Lokyitsang Y."/>
            <person name="Lubonja R."/>
            <person name="Lui A."/>
            <person name="MacDonald P."/>
            <person name="Magnisalis V."/>
            <person name="Maru K."/>
            <person name="Matthews C."/>
            <person name="McCusker W."/>
            <person name="McDonough S."/>
            <person name="Mehta T."/>
            <person name="Meldrim J."/>
            <person name="Meneus L."/>
            <person name="Mihai O."/>
            <person name="Mihalev A."/>
            <person name="Mihova T."/>
            <person name="Mittelman R."/>
            <person name="Mlenga V."/>
            <person name="Montmayeur A."/>
            <person name="Mulrain L."/>
            <person name="Navidi A."/>
            <person name="Naylor J."/>
            <person name="Negash T."/>
            <person name="Nguyen T."/>
            <person name="Nguyen N."/>
            <person name="Nicol R."/>
            <person name="Norbu C."/>
            <person name="Norbu N."/>
            <person name="Novod N."/>
            <person name="O'Neill B."/>
            <person name="Osman S."/>
            <person name="Markiewicz E."/>
            <person name="Oyono O.L."/>
            <person name="Patti C."/>
            <person name="Phunkhang P."/>
            <person name="Pierre F."/>
            <person name="Priest M."/>
            <person name="Raghuraman S."/>
            <person name="Rege F."/>
            <person name="Reyes R."/>
            <person name="Rise C."/>
            <person name="Rogov P."/>
            <person name="Ross K."/>
            <person name="Ryan E."/>
            <person name="Settipalli S."/>
            <person name="Shea T."/>
            <person name="Sherpa N."/>
            <person name="Shi L."/>
            <person name="Shih D."/>
            <person name="Sparrow T."/>
            <person name="Spaulding J."/>
            <person name="Stalker J."/>
            <person name="Stange-Thomann N."/>
            <person name="Stavropoulos S."/>
            <person name="Stone C."/>
            <person name="Strader C."/>
            <person name="Tesfaye S."/>
            <person name="Thomson T."/>
            <person name="Thoulutsang Y."/>
            <person name="Thoulutsang D."/>
            <person name="Topham K."/>
            <person name="Topping I."/>
            <person name="Tsamla T."/>
            <person name="Vassiliev H."/>
            <person name="Vo A."/>
            <person name="Wangchuk T."/>
            <person name="Wangdi T."/>
            <person name="Weiand M."/>
            <person name="Wilkinson J."/>
            <person name="Wilson A."/>
            <person name="Yadav S."/>
            <person name="Young G."/>
            <person name="Yu Q."/>
            <person name="Zembek L."/>
            <person name="Zhong D."/>
            <person name="Zimmer A."/>
            <person name="Zwirko Z."/>
            <person name="Jaffe D.B."/>
            <person name="Alvarez P."/>
            <person name="Brockman W."/>
            <person name="Butler J."/>
            <person name="Chin C."/>
            <person name="Gnerre S."/>
            <person name="Grabherr M."/>
            <person name="Kleber M."/>
            <person name="Mauceli E."/>
            <person name="MacCallum I."/>
        </authorList>
    </citation>
    <scope>NUCLEOTIDE SEQUENCE [LARGE SCALE GENOMIC DNA]</scope>
    <source>
        <strain evidence="10">Tucson 14030-0811.24</strain>
    </source>
</reference>
<evidence type="ECO:0000256" key="1">
    <source>
        <dbReference type="ARBA" id="ARBA00004613"/>
    </source>
</evidence>
<evidence type="ECO:0000313" key="10">
    <source>
        <dbReference type="Proteomes" id="UP000007798"/>
    </source>
</evidence>
<dbReference type="GO" id="GO:0006508">
    <property type="term" value="P:proteolysis"/>
    <property type="evidence" value="ECO:0007669"/>
    <property type="project" value="InterPro"/>
</dbReference>
<dbReference type="KEGG" id="dwi:6640556"/>
<organism evidence="10">
    <name type="scientific">Drosophila willistoni</name>
    <name type="common">Fruit fly</name>
    <dbReference type="NCBI Taxonomy" id="7260"/>
    <lineage>
        <taxon>Eukaryota</taxon>
        <taxon>Metazoa</taxon>
        <taxon>Ecdysozoa</taxon>
        <taxon>Arthropoda</taxon>
        <taxon>Hexapoda</taxon>
        <taxon>Insecta</taxon>
        <taxon>Pterygota</taxon>
        <taxon>Neoptera</taxon>
        <taxon>Endopterygota</taxon>
        <taxon>Diptera</taxon>
        <taxon>Brachycera</taxon>
        <taxon>Muscomorpha</taxon>
        <taxon>Ephydroidea</taxon>
        <taxon>Drosophilidae</taxon>
        <taxon>Drosophila</taxon>
        <taxon>Sophophora</taxon>
    </lineage>
</organism>
<feature type="domain" description="Peptidase S1" evidence="8">
    <location>
        <begin position="190"/>
        <end position="445"/>
    </location>
</feature>
<dbReference type="PROSITE" id="PS50240">
    <property type="entry name" value="TRYPSIN_DOM"/>
    <property type="match status" value="1"/>
</dbReference>
<dbReference type="AlphaFoldDB" id="B4MPN1"/>
<keyword evidence="7" id="KW-0732">Signal</keyword>
<gene>
    <name evidence="9" type="primary">Dwil\GK21569</name>
    <name evidence="9" type="ORF">Dwil_GK21569</name>
</gene>
<dbReference type="SMR" id="B4MPN1"/>
<evidence type="ECO:0000256" key="2">
    <source>
        <dbReference type="ARBA" id="ARBA00022525"/>
    </source>
</evidence>
<dbReference type="PhylomeDB" id="B4MPN1"/>
<dbReference type="eggNOG" id="KOG3627">
    <property type="taxonomic scope" value="Eukaryota"/>
</dbReference>
<dbReference type="OrthoDB" id="6261922at2759"/>
<feature type="chain" id="PRO_5002818293" description="Phenoloxidase-activating factor 2" evidence="7">
    <location>
        <begin position="25"/>
        <end position="454"/>
    </location>
</feature>
<dbReference type="Proteomes" id="UP000007798">
    <property type="component" value="Unassembled WGS sequence"/>
</dbReference>
<dbReference type="GO" id="GO:0004252">
    <property type="term" value="F:serine-type endopeptidase activity"/>
    <property type="evidence" value="ECO:0007669"/>
    <property type="project" value="InterPro"/>
</dbReference>
<dbReference type="CDD" id="cd00190">
    <property type="entry name" value="Tryp_SPc"/>
    <property type="match status" value="1"/>
</dbReference>
<evidence type="ECO:0000259" key="8">
    <source>
        <dbReference type="PROSITE" id="PS50240"/>
    </source>
</evidence>
<keyword evidence="3" id="KW-1015">Disulfide bond</keyword>
<dbReference type="Pfam" id="PF18322">
    <property type="entry name" value="CLIP_1"/>
    <property type="match status" value="1"/>
</dbReference>
<dbReference type="GO" id="GO:0005576">
    <property type="term" value="C:extracellular region"/>
    <property type="evidence" value="ECO:0007669"/>
    <property type="project" value="UniProtKB-SubCell"/>
</dbReference>
<dbReference type="OMA" id="CCAVDQQ"/>
<dbReference type="HOGENOM" id="CLU_006842_0_3_1"/>
<dbReference type="InterPro" id="IPR001254">
    <property type="entry name" value="Trypsin_dom"/>
</dbReference>
<sequence>MMAFRGWKWLQVLALIWSINFSYGQNVDSLCRSDEVCVTVQRCNETDDSGRFKGIQPRIARFCGPNMNNICCEREQLENWDADAASRAGQPTSGIMTKSIVGQSVGDDDERYESCGPNMECVPRKLCQDNIIIDDGRHIINPRIGTSECTKSLHRCCRIDQKLNEDESPYIAKLTNFKYRGCGWSNPMGLIPDKDTYEYDSDVSLFGEFPWMMAIFTGRNQYLCGATLVHPQLVITSAHNIRNQTVDTLVARAGEWDLNSLDEPHEHVVARIRQIITHEEFDPDRYYNDIALLVLEEPMKLAPHIQPLCLPQQESPKVKAEFNTGVCYATGWGTKKPNSDKLERVLKRIDLPVVGKAECQGMLRTTVLGRIFRLRPSFICAGGQRGKDTCKGDGGSPLFCSLPGHTDRFQMAGIVSWGVQCGEEDLPAVYANVAYLRTWIDDKVKALNFTLEKP</sequence>
<dbReference type="FunCoup" id="B4MPN1">
    <property type="interactions" value="17"/>
</dbReference>
<dbReference type="InParanoid" id="B4MPN1"/>
<dbReference type="SUPFAM" id="SSF50494">
    <property type="entry name" value="Trypsin-like serine proteases"/>
    <property type="match status" value="1"/>
</dbReference>
<evidence type="ECO:0000256" key="7">
    <source>
        <dbReference type="SAM" id="SignalP"/>
    </source>
</evidence>
<evidence type="ECO:0000256" key="4">
    <source>
        <dbReference type="ARBA" id="ARBA00024195"/>
    </source>
</evidence>
<dbReference type="PRINTS" id="PR00722">
    <property type="entry name" value="CHYMOTRYPSIN"/>
</dbReference>
<dbReference type="Pfam" id="PF00089">
    <property type="entry name" value="Trypsin"/>
    <property type="match status" value="1"/>
</dbReference>
<evidence type="ECO:0000256" key="3">
    <source>
        <dbReference type="ARBA" id="ARBA00023157"/>
    </source>
</evidence>
<dbReference type="InterPro" id="IPR001314">
    <property type="entry name" value="Peptidase_S1A"/>
</dbReference>
<dbReference type="EMBL" id="CH963849">
    <property type="protein sequence ID" value="EDW74070.1"/>
    <property type="molecule type" value="Genomic_DNA"/>
</dbReference>
<feature type="signal peptide" evidence="7">
    <location>
        <begin position="1"/>
        <end position="24"/>
    </location>
</feature>
<keyword evidence="2" id="KW-0964">Secreted</keyword>
<accession>B4MPN1</accession>
<name>B4MPN1_DROWI</name>
<protein>
    <recommendedName>
        <fullName evidence="5">Phenoloxidase-activating factor 2</fullName>
    </recommendedName>
    <alternativeName>
        <fullName evidence="6">Prophenoloxidase-activating factor II</fullName>
    </alternativeName>
</protein>
<dbReference type="MEROPS" id="S01.960"/>
<dbReference type="InterPro" id="IPR041515">
    <property type="entry name" value="PPAF-2-like_Clip"/>
</dbReference>
<evidence type="ECO:0000256" key="5">
    <source>
        <dbReference type="ARBA" id="ARBA00068096"/>
    </source>
</evidence>
<dbReference type="SMART" id="SM00020">
    <property type="entry name" value="Tryp_SPc"/>
    <property type="match status" value="1"/>
</dbReference>
<comment type="subcellular location">
    <subcellularLocation>
        <location evidence="1">Secreted</location>
    </subcellularLocation>
</comment>
<dbReference type="InterPro" id="IPR051487">
    <property type="entry name" value="Ser/Thr_Proteases_Immune/Dev"/>
</dbReference>
<evidence type="ECO:0000313" key="9">
    <source>
        <dbReference type="EMBL" id="EDW74070.1"/>
    </source>
</evidence>
<dbReference type="InterPro" id="IPR043504">
    <property type="entry name" value="Peptidase_S1_PA_chymotrypsin"/>
</dbReference>
<dbReference type="PANTHER" id="PTHR24256">
    <property type="entry name" value="TRYPTASE-RELATED"/>
    <property type="match status" value="1"/>
</dbReference>
<dbReference type="FunFam" id="2.40.10.10:FF:000038">
    <property type="entry name" value="Serine protease"/>
    <property type="match status" value="1"/>
</dbReference>
<keyword evidence="10" id="KW-1185">Reference proteome</keyword>
<evidence type="ECO:0000256" key="6">
    <source>
        <dbReference type="ARBA" id="ARBA00076468"/>
    </source>
</evidence>
<comment type="similarity">
    <text evidence="4">Belongs to the peptidase S1 family. CLIP subfamily.</text>
</comment>
<dbReference type="STRING" id="7260.B4MPN1"/>
<dbReference type="Gene3D" id="2.40.10.10">
    <property type="entry name" value="Trypsin-like serine proteases"/>
    <property type="match status" value="1"/>
</dbReference>
<proteinExistence type="inferred from homology"/>